<dbReference type="AlphaFoldDB" id="A0A2C9UG51"/>
<dbReference type="Gramene" id="Manes.15G088500.1.v8.1">
    <property type="protein sequence ID" value="Manes.15G088500.1.v8.1.CDS"/>
    <property type="gene ID" value="Manes.15G088500.v8.1"/>
</dbReference>
<dbReference type="OrthoDB" id="1162579at2759"/>
<comment type="caution">
    <text evidence="2">The sequence shown here is derived from an EMBL/GenBank/DDBJ whole genome shotgun (WGS) entry which is preliminary data.</text>
</comment>
<sequence length="132" mass="13950">MTAILLAKRITITDGFKALLKHKPPFVCFSTAFERAEGSKGMTETRGEGTGPDGTPGTSSGAGKDPVSQSMYEAKQQALDMDEKSTTGAAQFVADTAKEGVRKATEMADVVGDTGKKTVDGAWEAMKLTRRS</sequence>
<evidence type="ECO:0000256" key="1">
    <source>
        <dbReference type="SAM" id="MobiDB-lite"/>
    </source>
</evidence>
<name>A0A2C9UG51_MANES</name>
<evidence type="ECO:0000313" key="2">
    <source>
        <dbReference type="EMBL" id="OAY28709.1"/>
    </source>
</evidence>
<protein>
    <submittedName>
        <fullName evidence="2">Uncharacterized protein</fullName>
    </submittedName>
</protein>
<evidence type="ECO:0000313" key="3">
    <source>
        <dbReference type="Proteomes" id="UP000091857"/>
    </source>
</evidence>
<reference evidence="3" key="1">
    <citation type="journal article" date="2016" name="Nat. Biotechnol.">
        <title>Sequencing wild and cultivated cassava and related species reveals extensive interspecific hybridization and genetic diversity.</title>
        <authorList>
            <person name="Bredeson J.V."/>
            <person name="Lyons J.B."/>
            <person name="Prochnik S.E."/>
            <person name="Wu G.A."/>
            <person name="Ha C.M."/>
            <person name="Edsinger-Gonzales E."/>
            <person name="Grimwood J."/>
            <person name="Schmutz J."/>
            <person name="Rabbi I.Y."/>
            <person name="Egesi C."/>
            <person name="Nauluvula P."/>
            <person name="Lebot V."/>
            <person name="Ndunguru J."/>
            <person name="Mkamilo G."/>
            <person name="Bart R.S."/>
            <person name="Setter T.L."/>
            <person name="Gleadow R.M."/>
            <person name="Kulakow P."/>
            <person name="Ferguson M.E."/>
            <person name="Rounsley S."/>
            <person name="Rokhsar D.S."/>
        </authorList>
    </citation>
    <scope>NUCLEOTIDE SEQUENCE [LARGE SCALE GENOMIC DNA]</scope>
    <source>
        <strain evidence="3">cv. AM560-2</strain>
    </source>
</reference>
<feature type="compositionally biased region" description="Basic and acidic residues" evidence="1">
    <location>
        <begin position="36"/>
        <end position="47"/>
    </location>
</feature>
<proteinExistence type="predicted"/>
<dbReference type="EMBL" id="CM004401">
    <property type="protein sequence ID" value="OAY28709.1"/>
    <property type="molecule type" value="Genomic_DNA"/>
</dbReference>
<accession>A0A2C9UG51</accession>
<keyword evidence="3" id="KW-1185">Reference proteome</keyword>
<dbReference type="Proteomes" id="UP000091857">
    <property type="component" value="Chromosome 15"/>
</dbReference>
<feature type="region of interest" description="Disordered" evidence="1">
    <location>
        <begin position="36"/>
        <end position="68"/>
    </location>
</feature>
<gene>
    <name evidence="2" type="ORF">MANES_15G088500v8</name>
</gene>
<organism evidence="2 3">
    <name type="scientific">Manihot esculenta</name>
    <name type="common">Cassava</name>
    <name type="synonym">Jatropha manihot</name>
    <dbReference type="NCBI Taxonomy" id="3983"/>
    <lineage>
        <taxon>Eukaryota</taxon>
        <taxon>Viridiplantae</taxon>
        <taxon>Streptophyta</taxon>
        <taxon>Embryophyta</taxon>
        <taxon>Tracheophyta</taxon>
        <taxon>Spermatophyta</taxon>
        <taxon>Magnoliopsida</taxon>
        <taxon>eudicotyledons</taxon>
        <taxon>Gunneridae</taxon>
        <taxon>Pentapetalae</taxon>
        <taxon>rosids</taxon>
        <taxon>fabids</taxon>
        <taxon>Malpighiales</taxon>
        <taxon>Euphorbiaceae</taxon>
        <taxon>Crotonoideae</taxon>
        <taxon>Manihoteae</taxon>
        <taxon>Manihot</taxon>
    </lineage>
</organism>